<name>A0A931F7Y7_9ACTN</name>
<dbReference type="FunFam" id="1.10.1200.10:FF:000016">
    <property type="entry name" value="Non-ribosomal peptide synthase"/>
    <property type="match status" value="1"/>
</dbReference>
<dbReference type="InterPro" id="IPR036736">
    <property type="entry name" value="ACP-like_sf"/>
</dbReference>
<dbReference type="InterPro" id="IPR009081">
    <property type="entry name" value="PP-bd_ACP"/>
</dbReference>
<evidence type="ECO:0000256" key="3">
    <source>
        <dbReference type="ARBA" id="ARBA00022553"/>
    </source>
</evidence>
<dbReference type="AlphaFoldDB" id="A0A931F7Y7"/>
<evidence type="ECO:0000259" key="4">
    <source>
        <dbReference type="PROSITE" id="PS50075"/>
    </source>
</evidence>
<dbReference type="SUPFAM" id="SSF47336">
    <property type="entry name" value="ACP-like"/>
    <property type="match status" value="1"/>
</dbReference>
<proteinExistence type="predicted"/>
<keyword evidence="3" id="KW-0597">Phosphoprotein</keyword>
<dbReference type="PROSITE" id="PS50075">
    <property type="entry name" value="CARRIER"/>
    <property type="match status" value="1"/>
</dbReference>
<dbReference type="PANTHER" id="PTHR45527:SF1">
    <property type="entry name" value="FATTY ACID SYNTHASE"/>
    <property type="match status" value="1"/>
</dbReference>
<protein>
    <recommendedName>
        <fullName evidence="4">Carrier domain-containing protein</fullName>
    </recommendedName>
</protein>
<dbReference type="GO" id="GO:0005737">
    <property type="term" value="C:cytoplasm"/>
    <property type="evidence" value="ECO:0007669"/>
    <property type="project" value="TreeGrafter"/>
</dbReference>
<keyword evidence="6" id="KW-1185">Reference proteome</keyword>
<dbReference type="PANTHER" id="PTHR45527">
    <property type="entry name" value="NONRIBOSOMAL PEPTIDE SYNTHETASE"/>
    <property type="match status" value="1"/>
</dbReference>
<feature type="domain" description="Carrier" evidence="4">
    <location>
        <begin position="8"/>
        <end position="84"/>
    </location>
</feature>
<dbReference type="InterPro" id="IPR006162">
    <property type="entry name" value="Ppantetheine_attach_site"/>
</dbReference>
<dbReference type="Pfam" id="PF00550">
    <property type="entry name" value="PP-binding"/>
    <property type="match status" value="1"/>
</dbReference>
<dbReference type="Proteomes" id="UP000605361">
    <property type="component" value="Unassembled WGS sequence"/>
</dbReference>
<accession>A0A931F7Y7</accession>
<gene>
    <name evidence="5" type="ORF">ITP53_55235</name>
</gene>
<dbReference type="Gene3D" id="1.10.1200.10">
    <property type="entry name" value="ACP-like"/>
    <property type="match status" value="1"/>
</dbReference>
<evidence type="ECO:0000256" key="1">
    <source>
        <dbReference type="ARBA" id="ARBA00001957"/>
    </source>
</evidence>
<reference evidence="5" key="1">
    <citation type="submission" date="2020-11" db="EMBL/GenBank/DDBJ databases">
        <title>Whole-genome analyses of Nonomuraea sp. K274.</title>
        <authorList>
            <person name="Veyisoglu A."/>
        </authorList>
    </citation>
    <scope>NUCLEOTIDE SEQUENCE</scope>
    <source>
        <strain evidence="5">K274</strain>
    </source>
</reference>
<comment type="caution">
    <text evidence="5">The sequence shown here is derived from an EMBL/GenBank/DDBJ whole genome shotgun (WGS) entry which is preliminary data.</text>
</comment>
<organism evidence="5 6">
    <name type="scientific">Nonomuraea cypriaca</name>
    <dbReference type="NCBI Taxonomy" id="1187855"/>
    <lineage>
        <taxon>Bacteria</taxon>
        <taxon>Bacillati</taxon>
        <taxon>Actinomycetota</taxon>
        <taxon>Actinomycetes</taxon>
        <taxon>Streptosporangiales</taxon>
        <taxon>Streptosporangiaceae</taxon>
        <taxon>Nonomuraea</taxon>
    </lineage>
</organism>
<dbReference type="GO" id="GO:0043041">
    <property type="term" value="P:amino acid activation for nonribosomal peptide biosynthetic process"/>
    <property type="evidence" value="ECO:0007669"/>
    <property type="project" value="TreeGrafter"/>
</dbReference>
<dbReference type="RefSeq" id="WP_195903472.1">
    <property type="nucleotide sequence ID" value="NZ_JADOGI010000507.1"/>
</dbReference>
<keyword evidence="2" id="KW-0596">Phosphopantetheine</keyword>
<dbReference type="GO" id="GO:0072330">
    <property type="term" value="P:monocarboxylic acid biosynthetic process"/>
    <property type="evidence" value="ECO:0007669"/>
    <property type="project" value="UniProtKB-ARBA"/>
</dbReference>
<dbReference type="PROSITE" id="PS00012">
    <property type="entry name" value="PHOSPHOPANTETHEINE"/>
    <property type="match status" value="1"/>
</dbReference>
<dbReference type="GO" id="GO:0031177">
    <property type="term" value="F:phosphopantetheine binding"/>
    <property type="evidence" value="ECO:0007669"/>
    <property type="project" value="TreeGrafter"/>
</dbReference>
<feature type="non-terminal residue" evidence="5">
    <location>
        <position position="1"/>
    </location>
</feature>
<evidence type="ECO:0000313" key="6">
    <source>
        <dbReference type="Proteomes" id="UP000605361"/>
    </source>
</evidence>
<evidence type="ECO:0000313" key="5">
    <source>
        <dbReference type="EMBL" id="MBF8194661.1"/>
    </source>
</evidence>
<evidence type="ECO:0000256" key="2">
    <source>
        <dbReference type="ARBA" id="ARBA00022450"/>
    </source>
</evidence>
<comment type="cofactor">
    <cofactor evidence="1">
        <name>pantetheine 4'-phosphate</name>
        <dbReference type="ChEBI" id="CHEBI:47942"/>
    </cofactor>
</comment>
<sequence>GLSGSYEEPASPSERRLARVWSEVLGLSRVGRHDNFFDLGGNSIRLLAVLATLRERGEDGGVGLVELFRHPTVAALAARLEGGARADHGESRRRGLLRRERLAARRNAQRGDNE</sequence>
<dbReference type="EMBL" id="JADOGI010000507">
    <property type="protein sequence ID" value="MBF8194661.1"/>
    <property type="molecule type" value="Genomic_DNA"/>
</dbReference>
<dbReference type="GO" id="GO:0044550">
    <property type="term" value="P:secondary metabolite biosynthetic process"/>
    <property type="evidence" value="ECO:0007669"/>
    <property type="project" value="TreeGrafter"/>
</dbReference>